<feature type="region of interest" description="Disordered" evidence="1">
    <location>
        <begin position="43"/>
        <end position="100"/>
    </location>
</feature>
<protein>
    <recommendedName>
        <fullName evidence="2">DUF7851 domain-containing protein</fullName>
    </recommendedName>
</protein>
<dbReference type="Gramene" id="OMERI04G02880.1">
    <property type="protein sequence ID" value="OMERI04G02880.1"/>
    <property type="gene ID" value="OMERI04G02880"/>
</dbReference>
<dbReference type="Pfam" id="PF25236">
    <property type="entry name" value="DUF7851"/>
    <property type="match status" value="1"/>
</dbReference>
<feature type="compositionally biased region" description="Basic and acidic residues" evidence="1">
    <location>
        <begin position="65"/>
        <end position="75"/>
    </location>
</feature>
<dbReference type="Proteomes" id="UP000008021">
    <property type="component" value="Chromosome 4"/>
</dbReference>
<proteinExistence type="predicted"/>
<dbReference type="PANTHER" id="PTHR36375:SF1">
    <property type="entry name" value="OS05G0459300 PROTEIN"/>
    <property type="match status" value="1"/>
</dbReference>
<evidence type="ECO:0000313" key="3">
    <source>
        <dbReference type="EnsemblPlants" id="OMERI04G02880.1"/>
    </source>
</evidence>
<dbReference type="InterPro" id="IPR057173">
    <property type="entry name" value="DUF7851"/>
</dbReference>
<accession>A0A0E0DAW2</accession>
<dbReference type="HOGENOM" id="CLU_160965_0_0_1"/>
<sequence length="128" mass="14000">MAYMPTSSTILAHQAWRAHTHVESLKGTGHQKVHQGGAFVFESEGTKTARRRPALADYNTARGRQQQEAHPEAHRPAVRWPGSSSARSASPSPSTPSAGFMCADDLRRILESVVELKDFLESLVVVAH</sequence>
<dbReference type="PANTHER" id="PTHR36375">
    <property type="entry name" value="OS05G0459300 PROTEIN"/>
    <property type="match status" value="1"/>
</dbReference>
<evidence type="ECO:0000313" key="4">
    <source>
        <dbReference type="Proteomes" id="UP000008021"/>
    </source>
</evidence>
<keyword evidence="4" id="KW-1185">Reference proteome</keyword>
<organism evidence="3">
    <name type="scientific">Oryza meridionalis</name>
    <dbReference type="NCBI Taxonomy" id="40149"/>
    <lineage>
        <taxon>Eukaryota</taxon>
        <taxon>Viridiplantae</taxon>
        <taxon>Streptophyta</taxon>
        <taxon>Embryophyta</taxon>
        <taxon>Tracheophyta</taxon>
        <taxon>Spermatophyta</taxon>
        <taxon>Magnoliopsida</taxon>
        <taxon>Liliopsida</taxon>
        <taxon>Poales</taxon>
        <taxon>Poaceae</taxon>
        <taxon>BOP clade</taxon>
        <taxon>Oryzoideae</taxon>
        <taxon>Oryzeae</taxon>
        <taxon>Oryzinae</taxon>
        <taxon>Oryza</taxon>
    </lineage>
</organism>
<feature type="compositionally biased region" description="Low complexity" evidence="1">
    <location>
        <begin position="83"/>
        <end position="98"/>
    </location>
</feature>
<evidence type="ECO:0000259" key="2">
    <source>
        <dbReference type="Pfam" id="PF25236"/>
    </source>
</evidence>
<reference evidence="3" key="2">
    <citation type="submission" date="2018-05" db="EMBL/GenBank/DDBJ databases">
        <title>OmerRS3 (Oryza meridionalis Reference Sequence Version 3).</title>
        <authorList>
            <person name="Zhang J."/>
            <person name="Kudrna D."/>
            <person name="Lee S."/>
            <person name="Talag J."/>
            <person name="Welchert J."/>
            <person name="Wing R.A."/>
        </authorList>
    </citation>
    <scope>NUCLEOTIDE SEQUENCE [LARGE SCALE GENOMIC DNA]</scope>
    <source>
        <strain evidence="3">cv. OR44</strain>
    </source>
</reference>
<name>A0A0E0DAW2_9ORYZ</name>
<dbReference type="EnsemblPlants" id="OMERI04G02880.1">
    <property type="protein sequence ID" value="OMERI04G02880.1"/>
    <property type="gene ID" value="OMERI04G02880"/>
</dbReference>
<evidence type="ECO:0000256" key="1">
    <source>
        <dbReference type="SAM" id="MobiDB-lite"/>
    </source>
</evidence>
<dbReference type="AlphaFoldDB" id="A0A0E0DAW2"/>
<feature type="domain" description="DUF7851" evidence="2">
    <location>
        <begin position="97"/>
        <end position="126"/>
    </location>
</feature>
<reference evidence="3" key="1">
    <citation type="submission" date="2015-04" db="UniProtKB">
        <authorList>
            <consortium name="EnsemblPlants"/>
        </authorList>
    </citation>
    <scope>IDENTIFICATION</scope>
</reference>